<keyword evidence="3" id="KW-1185">Reference proteome</keyword>
<dbReference type="Pfam" id="PF11951">
    <property type="entry name" value="Fungal_trans_2"/>
    <property type="match status" value="1"/>
</dbReference>
<dbReference type="EMBL" id="MU004204">
    <property type="protein sequence ID" value="KAF2488335.1"/>
    <property type="molecule type" value="Genomic_DNA"/>
</dbReference>
<protein>
    <submittedName>
        <fullName evidence="2">Uncharacterized protein</fullName>
    </submittedName>
</protein>
<accession>A0A6A6Q7P8</accession>
<sequence>MMTFSPQFLVFDSKTGPKSEDRGLIYCSSKESKVQWPPSVRRGRPRKGGCSPKTPLKQVERSPKQRYEFVHCSDRKPPNDASSRKLVRTHVMHNHRRAKMRGVQDTEVEGQNSPTEPTVELAHFPIPSPGRWSRDPFDSFPLKMRPHMHELLYLYVSAASTYLYPIEALHGLNPTSTLWVPLALTDPALLSSLLFSSEQFSAKVHGQRVPSSALKHLTQAVRILNARLQNPGEEISDSTIAAVAGLALTEQASGNQANWRIHMRGIQRMVEMRGGMQAFHSRPILHDKLCRADICGSIYSLSQPYLQPQLEALPSYDRSERPLPPGFRVLHHAYGFDAYFLDILYDVHSVTEHLKTADLVKSDIIPSRLRSQIRSVQYRLLSAQNAATSTSDDIDHLLATCHLSLLLYTGIVQNEFWASPVSAQFVKQLQCCLGRRELFVSEAMRAMRVWLLFLSGAVISEQSERTWIAEGIEKVAEELKLRSWIEVRGVLEEFAWVPKVMDRGGEELWGELVRM</sequence>
<evidence type="ECO:0000256" key="1">
    <source>
        <dbReference type="SAM" id="MobiDB-lite"/>
    </source>
</evidence>
<organism evidence="2 3">
    <name type="scientific">Lophium mytilinum</name>
    <dbReference type="NCBI Taxonomy" id="390894"/>
    <lineage>
        <taxon>Eukaryota</taxon>
        <taxon>Fungi</taxon>
        <taxon>Dikarya</taxon>
        <taxon>Ascomycota</taxon>
        <taxon>Pezizomycotina</taxon>
        <taxon>Dothideomycetes</taxon>
        <taxon>Pleosporomycetidae</taxon>
        <taxon>Mytilinidiales</taxon>
        <taxon>Mytilinidiaceae</taxon>
        <taxon>Lophium</taxon>
    </lineage>
</organism>
<evidence type="ECO:0000313" key="3">
    <source>
        <dbReference type="Proteomes" id="UP000799750"/>
    </source>
</evidence>
<reference evidence="2" key="1">
    <citation type="journal article" date="2020" name="Stud. Mycol.">
        <title>101 Dothideomycetes genomes: a test case for predicting lifestyles and emergence of pathogens.</title>
        <authorList>
            <person name="Haridas S."/>
            <person name="Albert R."/>
            <person name="Binder M."/>
            <person name="Bloem J."/>
            <person name="Labutti K."/>
            <person name="Salamov A."/>
            <person name="Andreopoulos B."/>
            <person name="Baker S."/>
            <person name="Barry K."/>
            <person name="Bills G."/>
            <person name="Bluhm B."/>
            <person name="Cannon C."/>
            <person name="Castanera R."/>
            <person name="Culley D."/>
            <person name="Daum C."/>
            <person name="Ezra D."/>
            <person name="Gonzalez J."/>
            <person name="Henrissat B."/>
            <person name="Kuo A."/>
            <person name="Liang C."/>
            <person name="Lipzen A."/>
            <person name="Lutzoni F."/>
            <person name="Magnuson J."/>
            <person name="Mondo S."/>
            <person name="Nolan M."/>
            <person name="Ohm R."/>
            <person name="Pangilinan J."/>
            <person name="Park H.-J."/>
            <person name="Ramirez L."/>
            <person name="Alfaro M."/>
            <person name="Sun H."/>
            <person name="Tritt A."/>
            <person name="Yoshinaga Y."/>
            <person name="Zwiers L.-H."/>
            <person name="Turgeon B."/>
            <person name="Goodwin S."/>
            <person name="Spatafora J."/>
            <person name="Crous P."/>
            <person name="Grigoriev I."/>
        </authorList>
    </citation>
    <scope>NUCLEOTIDE SEQUENCE</scope>
    <source>
        <strain evidence="2">CBS 269.34</strain>
    </source>
</reference>
<gene>
    <name evidence="2" type="ORF">BU16DRAFT_623637</name>
</gene>
<proteinExistence type="predicted"/>
<feature type="region of interest" description="Disordered" evidence="1">
    <location>
        <begin position="36"/>
        <end position="57"/>
    </location>
</feature>
<dbReference type="PANTHER" id="PTHR37540:SF5">
    <property type="entry name" value="TRANSCRIPTION FACTOR DOMAIN-CONTAINING PROTEIN"/>
    <property type="match status" value="1"/>
</dbReference>
<dbReference type="PANTHER" id="PTHR37540">
    <property type="entry name" value="TRANSCRIPTION FACTOR (ACR-2), PUTATIVE-RELATED-RELATED"/>
    <property type="match status" value="1"/>
</dbReference>
<feature type="region of interest" description="Disordered" evidence="1">
    <location>
        <begin position="96"/>
        <end position="118"/>
    </location>
</feature>
<dbReference type="Proteomes" id="UP000799750">
    <property type="component" value="Unassembled WGS sequence"/>
</dbReference>
<name>A0A6A6Q7P8_9PEZI</name>
<dbReference type="InterPro" id="IPR021858">
    <property type="entry name" value="Fun_TF"/>
</dbReference>
<dbReference type="AlphaFoldDB" id="A0A6A6Q7P8"/>
<evidence type="ECO:0000313" key="2">
    <source>
        <dbReference type="EMBL" id="KAF2488335.1"/>
    </source>
</evidence>
<dbReference type="OrthoDB" id="4158087at2759"/>